<dbReference type="STRING" id="166423.A0A0M9A407"/>
<accession>A0A0M9A407</accession>
<organism evidence="1 2">
    <name type="scientific">Melipona quadrifasciata</name>
    <dbReference type="NCBI Taxonomy" id="166423"/>
    <lineage>
        <taxon>Eukaryota</taxon>
        <taxon>Metazoa</taxon>
        <taxon>Ecdysozoa</taxon>
        <taxon>Arthropoda</taxon>
        <taxon>Hexapoda</taxon>
        <taxon>Insecta</taxon>
        <taxon>Pterygota</taxon>
        <taxon>Neoptera</taxon>
        <taxon>Endopterygota</taxon>
        <taxon>Hymenoptera</taxon>
        <taxon>Apocrita</taxon>
        <taxon>Aculeata</taxon>
        <taxon>Apoidea</taxon>
        <taxon>Anthophila</taxon>
        <taxon>Apidae</taxon>
        <taxon>Melipona</taxon>
    </lineage>
</organism>
<dbReference type="AlphaFoldDB" id="A0A0M9A407"/>
<protein>
    <submittedName>
        <fullName evidence="1">Uncharacterized protein</fullName>
    </submittedName>
</protein>
<dbReference type="OrthoDB" id="10262413at2759"/>
<dbReference type="Proteomes" id="UP000053105">
    <property type="component" value="Unassembled WGS sequence"/>
</dbReference>
<reference evidence="1 2" key="1">
    <citation type="submission" date="2015-07" db="EMBL/GenBank/DDBJ databases">
        <title>The genome of Melipona quadrifasciata.</title>
        <authorList>
            <person name="Pan H."/>
            <person name="Kapheim K."/>
        </authorList>
    </citation>
    <scope>NUCLEOTIDE SEQUENCE [LARGE SCALE GENOMIC DNA]</scope>
    <source>
        <strain evidence="1">0111107301</strain>
        <tissue evidence="1">Whole body</tissue>
    </source>
</reference>
<proteinExistence type="predicted"/>
<dbReference type="EMBL" id="KQ435740">
    <property type="protein sequence ID" value="KOX76790.1"/>
    <property type="molecule type" value="Genomic_DNA"/>
</dbReference>
<name>A0A0M9A407_9HYME</name>
<gene>
    <name evidence="1" type="ORF">WN51_11117</name>
</gene>
<evidence type="ECO:0000313" key="1">
    <source>
        <dbReference type="EMBL" id="KOX76790.1"/>
    </source>
</evidence>
<sequence>MTNLQFAAVTFNKSLRVTNESTQSPNNRGLLILLQAEYLFKKNPEGKMFEPEHTSAMSSILDVIDKYGSFVLPEEEVSDRMLEFLKGEGEKSESEGMTESSELDACSGKTCVTPCFAYDDVDACEGREETERTKQQVRFDIDYKKKKKKKKGTNTYTCIEAYALPGARSGICRTGQTLPVEHPSLDDADLKAPSLTLMCNILDAACVHPLPRVRSFCPLDRFIPKPGYNSEKMNDLYRIWNPVCQSNIEAAITLVFSRGRTAMADIGNDTTPPDFSAMGAANQAVHVAFRALESDEFRGEVVAMDGPLAAVANRAQLPLFFQKNGYSRYMTTSVCVVRKKSIALLNTLGVSGGETMPETTDNRRVIVEGKDTYASDLELECKWNKVTKSVGIYSMIINQLKRLGNIGRSMSTVGVILALLQEVSILNDHIFIKWIIQDITVKGTIMQTIVQNKGEKRRFEKHSIKWRQKKNRTASFRRVNLQDYEKCCPVILMKAISNFQQQKYAKVRNLAFRSATKCENIFGKGEVKIGKDRVTSRTRPNNAYKCHQYNNSICIGLG</sequence>
<evidence type="ECO:0000313" key="2">
    <source>
        <dbReference type="Proteomes" id="UP000053105"/>
    </source>
</evidence>
<keyword evidence="2" id="KW-1185">Reference proteome</keyword>